<reference evidence="3 4" key="1">
    <citation type="submission" date="2020-10" db="EMBL/GenBank/DDBJ databases">
        <title>Connecting structure to function with the recovery of over 1000 high-quality activated sludge metagenome-assembled genomes encoding full-length rRNA genes using long-read sequencing.</title>
        <authorList>
            <person name="Singleton C.M."/>
            <person name="Petriglieri F."/>
            <person name="Kristensen J.M."/>
            <person name="Kirkegaard R.H."/>
            <person name="Michaelsen T.Y."/>
            <person name="Andersen M.H."/>
            <person name="Karst S.M."/>
            <person name="Dueholm M.S."/>
            <person name="Nielsen P.H."/>
            <person name="Albertsen M."/>
        </authorList>
    </citation>
    <scope>NUCLEOTIDE SEQUENCE [LARGE SCALE GENOMIC DNA]</scope>
    <source>
        <strain evidence="3">Ribe_18-Q3-R11-54_MAXAC.273</strain>
    </source>
</reference>
<accession>A0A9D7SWW9</accession>
<gene>
    <name evidence="3" type="ORF">IPP15_15025</name>
</gene>
<dbReference type="FunFam" id="2.40.50.100:FF:000003">
    <property type="entry name" value="Acetyl-CoA carboxylase biotin carboxyl carrier protein"/>
    <property type="match status" value="1"/>
</dbReference>
<dbReference type="CDD" id="cd06850">
    <property type="entry name" value="biotinyl_domain"/>
    <property type="match status" value="1"/>
</dbReference>
<dbReference type="InterPro" id="IPR050709">
    <property type="entry name" value="Biotin_Carboxyl_Carrier/Decarb"/>
</dbReference>
<protein>
    <submittedName>
        <fullName evidence="3">Acetyl-CoA carboxylase biotin carboxyl carrier protein subunit</fullName>
    </submittedName>
</protein>
<dbReference type="SUPFAM" id="SSF51230">
    <property type="entry name" value="Single hybrid motif"/>
    <property type="match status" value="1"/>
</dbReference>
<dbReference type="Gene3D" id="2.40.50.100">
    <property type="match status" value="1"/>
</dbReference>
<dbReference type="PROSITE" id="PS00188">
    <property type="entry name" value="BIOTIN"/>
    <property type="match status" value="1"/>
</dbReference>
<dbReference type="PANTHER" id="PTHR45266:SF3">
    <property type="entry name" value="OXALOACETATE DECARBOXYLASE ALPHA CHAIN"/>
    <property type="match status" value="1"/>
</dbReference>
<organism evidence="3 4">
    <name type="scientific">Candidatus Opimibacter skivensis</name>
    <dbReference type="NCBI Taxonomy" id="2982028"/>
    <lineage>
        <taxon>Bacteria</taxon>
        <taxon>Pseudomonadati</taxon>
        <taxon>Bacteroidota</taxon>
        <taxon>Saprospiria</taxon>
        <taxon>Saprospirales</taxon>
        <taxon>Saprospiraceae</taxon>
        <taxon>Candidatus Opimibacter</taxon>
    </lineage>
</organism>
<dbReference type="Pfam" id="PF00364">
    <property type="entry name" value="Biotin_lipoyl"/>
    <property type="match status" value="1"/>
</dbReference>
<dbReference type="AlphaFoldDB" id="A0A9D7SWW9"/>
<evidence type="ECO:0000313" key="3">
    <source>
        <dbReference type="EMBL" id="MBK9983669.1"/>
    </source>
</evidence>
<comment type="caution">
    <text evidence="3">The sequence shown here is derived from an EMBL/GenBank/DDBJ whole genome shotgun (WGS) entry which is preliminary data.</text>
</comment>
<proteinExistence type="predicted"/>
<dbReference type="EMBL" id="JADKGY010000022">
    <property type="protein sequence ID" value="MBK9983669.1"/>
    <property type="molecule type" value="Genomic_DNA"/>
</dbReference>
<dbReference type="InterPro" id="IPR000089">
    <property type="entry name" value="Biotin_lipoyl"/>
</dbReference>
<name>A0A9D7SWW9_9BACT</name>
<dbReference type="PROSITE" id="PS50968">
    <property type="entry name" value="BIOTINYL_LIPOYL"/>
    <property type="match status" value="1"/>
</dbReference>
<dbReference type="InterPro" id="IPR001882">
    <property type="entry name" value="Biotin_BS"/>
</dbReference>
<keyword evidence="1" id="KW-0092">Biotin</keyword>
<evidence type="ECO:0000313" key="4">
    <source>
        <dbReference type="Proteomes" id="UP000808337"/>
    </source>
</evidence>
<feature type="domain" description="Lipoyl-binding" evidence="2">
    <location>
        <begin position="93"/>
        <end position="170"/>
    </location>
</feature>
<dbReference type="PANTHER" id="PTHR45266">
    <property type="entry name" value="OXALOACETATE DECARBOXYLASE ALPHA CHAIN"/>
    <property type="match status" value="1"/>
</dbReference>
<dbReference type="Proteomes" id="UP000808337">
    <property type="component" value="Unassembled WGS sequence"/>
</dbReference>
<sequence>MKFESKTTIEIDGERFEMTANESGANQSAMADHIHMMSQAEGMYKFQEGNKLHQIKIMGYDADSHTYSIELDGQLKHVRIYRELDLMIEKMGLNTIHSKKLSLMEAPMPGLVTSIKVTAGDHVIKGTPLLILEAMKMENVIAAPHDAIIKEIKVNIGQAVDRGFPLVEFE</sequence>
<evidence type="ECO:0000256" key="1">
    <source>
        <dbReference type="ARBA" id="ARBA00023267"/>
    </source>
</evidence>
<dbReference type="InterPro" id="IPR011053">
    <property type="entry name" value="Single_hybrid_motif"/>
</dbReference>
<evidence type="ECO:0000259" key="2">
    <source>
        <dbReference type="PROSITE" id="PS50968"/>
    </source>
</evidence>